<protein>
    <recommendedName>
        <fullName evidence="3">MORN repeat protein</fullName>
    </recommendedName>
</protein>
<evidence type="ECO:0000313" key="2">
    <source>
        <dbReference type="Proteomes" id="UP001501126"/>
    </source>
</evidence>
<dbReference type="Proteomes" id="UP001501126">
    <property type="component" value="Unassembled WGS sequence"/>
</dbReference>
<dbReference type="EMBL" id="BAAAFH010000003">
    <property type="protein sequence ID" value="GAA0873813.1"/>
    <property type="molecule type" value="Genomic_DNA"/>
</dbReference>
<dbReference type="Gene3D" id="2.20.110.10">
    <property type="entry name" value="Histone H3 K4-specific methyltransferase SET7/9 N-terminal domain"/>
    <property type="match status" value="1"/>
</dbReference>
<dbReference type="SUPFAM" id="SSF82185">
    <property type="entry name" value="Histone H3 K4-specific methyltransferase SET7/9 N-terminal domain"/>
    <property type="match status" value="1"/>
</dbReference>
<gene>
    <name evidence="1" type="ORF">GCM10009118_02210</name>
</gene>
<comment type="caution">
    <text evidence="1">The sequence shown here is derived from an EMBL/GenBank/DDBJ whole genome shotgun (WGS) entry which is preliminary data.</text>
</comment>
<accession>A0ABN1MLF7</accession>
<sequence>MDNSVLNENQKRNYWVTACVLLTCFFVSCAEEVTKDKIKVVSSKSKSLYTNSEEEKKTDSINYQDRLGRKQGEWKIYSKDQLVKREFYENNKLEGKSIEYFANGEVLETAYKNGDREGYAMLYSPNSSAAKFVTFWKDNKKMWATFPNLIENNFLPDKGFINTANKEVEIIVPYVSGETLLIGTIDKNGIPIGKHRVYYETQELKAIIDYDSDSLRIFSRTGVLEETRWLNKDSE</sequence>
<reference evidence="1 2" key="1">
    <citation type="journal article" date="2019" name="Int. J. Syst. Evol. Microbiol.">
        <title>The Global Catalogue of Microorganisms (GCM) 10K type strain sequencing project: providing services to taxonomists for standard genome sequencing and annotation.</title>
        <authorList>
            <consortium name="The Broad Institute Genomics Platform"/>
            <consortium name="The Broad Institute Genome Sequencing Center for Infectious Disease"/>
            <person name="Wu L."/>
            <person name="Ma J."/>
        </authorList>
    </citation>
    <scope>NUCLEOTIDE SEQUENCE [LARGE SCALE GENOMIC DNA]</scope>
    <source>
        <strain evidence="1 2">JCM 16083</strain>
    </source>
</reference>
<name>A0ABN1MLF7_9FLAO</name>
<evidence type="ECO:0008006" key="3">
    <source>
        <dbReference type="Google" id="ProtNLM"/>
    </source>
</evidence>
<keyword evidence="2" id="KW-1185">Reference proteome</keyword>
<evidence type="ECO:0000313" key="1">
    <source>
        <dbReference type="EMBL" id="GAA0873813.1"/>
    </source>
</evidence>
<dbReference type="RefSeq" id="WP_343784219.1">
    <property type="nucleotide sequence ID" value="NZ_BAAAFH010000003.1"/>
</dbReference>
<proteinExistence type="predicted"/>
<organism evidence="1 2">
    <name type="scientific">Wandonia haliotis</name>
    <dbReference type="NCBI Taxonomy" id="574963"/>
    <lineage>
        <taxon>Bacteria</taxon>
        <taxon>Pseudomonadati</taxon>
        <taxon>Bacteroidota</taxon>
        <taxon>Flavobacteriia</taxon>
        <taxon>Flavobacteriales</taxon>
        <taxon>Crocinitomicaceae</taxon>
        <taxon>Wandonia</taxon>
    </lineage>
</organism>